<gene>
    <name evidence="3" type="ORF">A1O1_05279</name>
</gene>
<sequence length="145" mass="16181">MSDPRFSLPASSTRHAQPPPGHPSRPDQNLTNRLPPSFRRIKPLVYAIGVAGIVGSGALIGAVLKISHQEEAQKAQAQQQDHPGEKSLQQSTMAEYAKSIQALETKRGHLIGQKIQLEGKIRELRESQRRRAEEEAEKKEFEMNK</sequence>
<evidence type="ECO:0000256" key="2">
    <source>
        <dbReference type="SAM" id="Phobius"/>
    </source>
</evidence>
<evidence type="ECO:0000313" key="4">
    <source>
        <dbReference type="Proteomes" id="UP000019484"/>
    </source>
</evidence>
<dbReference type="eggNOG" id="ENOG502RPWH">
    <property type="taxonomic scope" value="Eukaryota"/>
</dbReference>
<organism evidence="3 4">
    <name type="scientific">Capronia coronata CBS 617.96</name>
    <dbReference type="NCBI Taxonomy" id="1182541"/>
    <lineage>
        <taxon>Eukaryota</taxon>
        <taxon>Fungi</taxon>
        <taxon>Dikarya</taxon>
        <taxon>Ascomycota</taxon>
        <taxon>Pezizomycotina</taxon>
        <taxon>Eurotiomycetes</taxon>
        <taxon>Chaetothyriomycetidae</taxon>
        <taxon>Chaetothyriales</taxon>
        <taxon>Herpotrichiellaceae</taxon>
        <taxon>Capronia</taxon>
    </lineage>
</organism>
<dbReference type="RefSeq" id="XP_007724355.1">
    <property type="nucleotide sequence ID" value="XM_007726165.1"/>
</dbReference>
<proteinExistence type="predicted"/>
<keyword evidence="2" id="KW-1133">Transmembrane helix</keyword>
<dbReference type="GeneID" id="19160154"/>
<dbReference type="OrthoDB" id="4120903at2759"/>
<feature type="region of interest" description="Disordered" evidence="1">
    <location>
        <begin position="69"/>
        <end position="92"/>
    </location>
</feature>
<name>W9Z1H9_9EURO</name>
<keyword evidence="2" id="KW-0472">Membrane</keyword>
<reference evidence="3 4" key="1">
    <citation type="submission" date="2013-03" db="EMBL/GenBank/DDBJ databases">
        <title>The Genome Sequence of Capronia coronata CBS 617.96.</title>
        <authorList>
            <consortium name="The Broad Institute Genomics Platform"/>
            <person name="Cuomo C."/>
            <person name="de Hoog S."/>
            <person name="Gorbushina A."/>
            <person name="Walker B."/>
            <person name="Young S.K."/>
            <person name="Zeng Q."/>
            <person name="Gargeya S."/>
            <person name="Fitzgerald M."/>
            <person name="Haas B."/>
            <person name="Abouelleil A."/>
            <person name="Allen A.W."/>
            <person name="Alvarado L."/>
            <person name="Arachchi H.M."/>
            <person name="Berlin A.M."/>
            <person name="Chapman S.B."/>
            <person name="Gainer-Dewar J."/>
            <person name="Goldberg J."/>
            <person name="Griggs A."/>
            <person name="Gujja S."/>
            <person name="Hansen M."/>
            <person name="Howarth C."/>
            <person name="Imamovic A."/>
            <person name="Ireland A."/>
            <person name="Larimer J."/>
            <person name="McCowan C."/>
            <person name="Murphy C."/>
            <person name="Pearson M."/>
            <person name="Poon T.W."/>
            <person name="Priest M."/>
            <person name="Roberts A."/>
            <person name="Saif S."/>
            <person name="Shea T."/>
            <person name="Sisk P."/>
            <person name="Sykes S."/>
            <person name="Wortman J."/>
            <person name="Nusbaum C."/>
            <person name="Birren B."/>
        </authorList>
    </citation>
    <scope>NUCLEOTIDE SEQUENCE [LARGE SCALE GENOMIC DNA]</scope>
    <source>
        <strain evidence="3 4">CBS 617.96</strain>
    </source>
</reference>
<dbReference type="AlphaFoldDB" id="W9Z1H9"/>
<evidence type="ECO:0000313" key="3">
    <source>
        <dbReference type="EMBL" id="EXJ88349.1"/>
    </source>
</evidence>
<feature type="transmembrane region" description="Helical" evidence="2">
    <location>
        <begin position="44"/>
        <end position="64"/>
    </location>
</feature>
<keyword evidence="2" id="KW-0812">Transmembrane</keyword>
<accession>W9Z1H9</accession>
<dbReference type="EMBL" id="AMWN01000004">
    <property type="protein sequence ID" value="EXJ88349.1"/>
    <property type="molecule type" value="Genomic_DNA"/>
</dbReference>
<dbReference type="HOGENOM" id="CLU_1906768_0_0_1"/>
<evidence type="ECO:0000256" key="1">
    <source>
        <dbReference type="SAM" id="MobiDB-lite"/>
    </source>
</evidence>
<dbReference type="Proteomes" id="UP000019484">
    <property type="component" value="Unassembled WGS sequence"/>
</dbReference>
<keyword evidence="4" id="KW-1185">Reference proteome</keyword>
<protein>
    <submittedName>
        <fullName evidence="3">Uncharacterized protein</fullName>
    </submittedName>
</protein>
<feature type="region of interest" description="Disordered" evidence="1">
    <location>
        <begin position="123"/>
        <end position="145"/>
    </location>
</feature>
<feature type="region of interest" description="Disordered" evidence="1">
    <location>
        <begin position="1"/>
        <end position="35"/>
    </location>
</feature>
<comment type="caution">
    <text evidence="3">The sequence shown here is derived from an EMBL/GenBank/DDBJ whole genome shotgun (WGS) entry which is preliminary data.</text>
</comment>